<dbReference type="SUPFAM" id="SSF54060">
    <property type="entry name" value="His-Me finger endonucleases"/>
    <property type="match status" value="1"/>
</dbReference>
<dbReference type="InterPro" id="IPR044929">
    <property type="entry name" value="DNA/RNA_non-sp_Endonuclease_sf"/>
</dbReference>
<dbReference type="STRING" id="324925.Ppha_2787"/>
<dbReference type="InterPro" id="IPR044925">
    <property type="entry name" value="His-Me_finger_sf"/>
</dbReference>
<reference evidence="13 14" key="1">
    <citation type="submission" date="2008-06" db="EMBL/GenBank/DDBJ databases">
        <title>Complete sequence of Pelodictyon phaeoclathratiforme BU-1.</title>
        <authorList>
            <consortium name="US DOE Joint Genome Institute"/>
            <person name="Lucas S."/>
            <person name="Copeland A."/>
            <person name="Lapidus A."/>
            <person name="Glavina del Rio T."/>
            <person name="Dalin E."/>
            <person name="Tice H."/>
            <person name="Bruce D."/>
            <person name="Goodwin L."/>
            <person name="Pitluck S."/>
            <person name="Schmutz J."/>
            <person name="Larimer F."/>
            <person name="Land M."/>
            <person name="Hauser L."/>
            <person name="Kyrpides N."/>
            <person name="Mikhailova N."/>
            <person name="Liu Z."/>
            <person name="Li T."/>
            <person name="Zhao F."/>
            <person name="Overmann J."/>
            <person name="Bryant D.A."/>
            <person name="Richardson P."/>
        </authorList>
    </citation>
    <scope>NUCLEOTIDE SEQUENCE [LARGE SCALE GENOMIC DNA]</scope>
    <source>
        <strain evidence="14">DSM 5477 / BU-1</strain>
    </source>
</reference>
<dbReference type="PANTHER" id="PTHR13966:SF5">
    <property type="entry name" value="ENDONUCLEASE G, MITOCHONDRIAL"/>
    <property type="match status" value="1"/>
</dbReference>
<dbReference type="KEGG" id="pph:Ppha_2787"/>
<evidence type="ECO:0000256" key="6">
    <source>
        <dbReference type="ARBA" id="ARBA00022801"/>
    </source>
</evidence>
<dbReference type="InterPro" id="IPR020821">
    <property type="entry name" value="ENPP1-3/EXOG-like_nuc-like"/>
</dbReference>
<dbReference type="PANTHER" id="PTHR13966">
    <property type="entry name" value="ENDONUCLEASE RELATED"/>
    <property type="match status" value="1"/>
</dbReference>
<gene>
    <name evidence="13" type="ordered locus">Ppha_2787</name>
</gene>
<dbReference type="InterPro" id="IPR018524">
    <property type="entry name" value="DNA/RNA_endonuclease_AS"/>
</dbReference>
<dbReference type="SMART" id="SM00892">
    <property type="entry name" value="Endonuclease_NS"/>
    <property type="match status" value="1"/>
</dbReference>
<dbReference type="HOGENOM" id="CLU_055174_1_0_10"/>
<evidence type="ECO:0000256" key="7">
    <source>
        <dbReference type="ARBA" id="ARBA00022842"/>
    </source>
</evidence>
<dbReference type="Proteomes" id="UP000002724">
    <property type="component" value="Chromosome"/>
</dbReference>
<keyword evidence="14" id="KW-1185">Reference proteome</keyword>
<dbReference type="GO" id="GO:0004521">
    <property type="term" value="F:RNA endonuclease activity"/>
    <property type="evidence" value="ECO:0007669"/>
    <property type="project" value="TreeGrafter"/>
</dbReference>
<feature type="active site" description="Proton acceptor" evidence="8">
    <location>
        <position position="129"/>
    </location>
</feature>
<keyword evidence="5 10" id="KW-0255">Endonuclease</keyword>
<feature type="domain" description="DNA/RNA non-specific endonuclease/pyrophosphatase/phosphodiesterase" evidence="12">
    <location>
        <begin position="64"/>
        <end position="254"/>
    </location>
</feature>
<comment type="cofactor">
    <cofactor evidence="1 10">
        <name>Mg(2+)</name>
        <dbReference type="ChEBI" id="CHEBI:18420"/>
    </cofactor>
</comment>
<proteinExistence type="inferred from homology"/>
<evidence type="ECO:0000313" key="14">
    <source>
        <dbReference type="Proteomes" id="UP000002724"/>
    </source>
</evidence>
<keyword evidence="7" id="KW-0460">Magnesium</keyword>
<dbReference type="eggNOG" id="COG1864">
    <property type="taxonomic scope" value="Bacteria"/>
</dbReference>
<dbReference type="GO" id="GO:0046872">
    <property type="term" value="F:metal ion binding"/>
    <property type="evidence" value="ECO:0007669"/>
    <property type="project" value="UniProtKB-KW"/>
</dbReference>
<dbReference type="Pfam" id="PF01223">
    <property type="entry name" value="Endonuclease_NS"/>
    <property type="match status" value="1"/>
</dbReference>
<protein>
    <recommendedName>
        <fullName evidence="10">Endonuclease</fullName>
        <ecNumber evidence="10">3.1.30.-</ecNumber>
    </recommendedName>
</protein>
<evidence type="ECO:0000256" key="4">
    <source>
        <dbReference type="ARBA" id="ARBA00022723"/>
    </source>
</evidence>
<evidence type="ECO:0000256" key="10">
    <source>
        <dbReference type="RuleBase" id="RU366055"/>
    </source>
</evidence>
<dbReference type="Gene3D" id="3.40.570.10">
    <property type="entry name" value="Extracellular Endonuclease, subunit A"/>
    <property type="match status" value="1"/>
</dbReference>
<evidence type="ECO:0000259" key="12">
    <source>
        <dbReference type="SMART" id="SM00892"/>
    </source>
</evidence>
<evidence type="ECO:0000256" key="1">
    <source>
        <dbReference type="ARBA" id="ARBA00001946"/>
    </source>
</evidence>
<dbReference type="GO" id="GO:0000014">
    <property type="term" value="F:single-stranded DNA endodeoxyribonuclease activity"/>
    <property type="evidence" value="ECO:0007669"/>
    <property type="project" value="TreeGrafter"/>
</dbReference>
<keyword evidence="3 10" id="KW-0540">Nuclease</keyword>
<name>B4SGK2_PELPB</name>
<comment type="similarity">
    <text evidence="2 10">Belongs to the DNA/RNA non-specific endonuclease family.</text>
</comment>
<evidence type="ECO:0000256" key="5">
    <source>
        <dbReference type="ARBA" id="ARBA00022759"/>
    </source>
</evidence>
<accession>B4SGK2</accession>
<dbReference type="SMART" id="SM00477">
    <property type="entry name" value="NUC"/>
    <property type="match status" value="1"/>
</dbReference>
<keyword evidence="4 9" id="KW-0479">Metal-binding</keyword>
<dbReference type="EMBL" id="CP001110">
    <property type="protein sequence ID" value="ACF44938.1"/>
    <property type="molecule type" value="Genomic_DNA"/>
</dbReference>
<dbReference type="AlphaFoldDB" id="B4SGK2"/>
<organism evidence="13 14">
    <name type="scientific">Pelodictyon phaeoclathratiforme (strain DSM 5477 / BU-1)</name>
    <dbReference type="NCBI Taxonomy" id="324925"/>
    <lineage>
        <taxon>Bacteria</taxon>
        <taxon>Pseudomonadati</taxon>
        <taxon>Chlorobiota</taxon>
        <taxon>Chlorobiia</taxon>
        <taxon>Chlorobiales</taxon>
        <taxon>Chlorobiaceae</taxon>
        <taxon>Chlorobium/Pelodictyon group</taxon>
        <taxon>Pelodictyon</taxon>
    </lineage>
</organism>
<dbReference type="GO" id="GO:0003676">
    <property type="term" value="F:nucleic acid binding"/>
    <property type="evidence" value="ECO:0007669"/>
    <property type="project" value="InterPro"/>
</dbReference>
<feature type="domain" description="ENPP1-3/EXOG-like endonuclease/phosphodiesterase" evidence="11">
    <location>
        <begin position="65"/>
        <end position="254"/>
    </location>
</feature>
<dbReference type="PROSITE" id="PS01070">
    <property type="entry name" value="NUCLEASE_NON_SPEC"/>
    <property type="match status" value="1"/>
</dbReference>
<evidence type="ECO:0000259" key="11">
    <source>
        <dbReference type="SMART" id="SM00477"/>
    </source>
</evidence>
<dbReference type="EC" id="3.1.30.-" evidence="10"/>
<evidence type="ECO:0000256" key="9">
    <source>
        <dbReference type="PIRSR" id="PIRSR640255-2"/>
    </source>
</evidence>
<evidence type="ECO:0000313" key="13">
    <source>
        <dbReference type="EMBL" id="ACF44938.1"/>
    </source>
</evidence>
<feature type="binding site" evidence="9">
    <location>
        <position position="159"/>
    </location>
    <ligand>
        <name>Mg(2+)</name>
        <dbReference type="ChEBI" id="CHEBI:18420"/>
        <note>catalytic</note>
    </ligand>
</feature>
<evidence type="ECO:0000256" key="2">
    <source>
        <dbReference type="ARBA" id="ARBA00010052"/>
    </source>
</evidence>
<keyword evidence="6 10" id="KW-0378">Hydrolase</keyword>
<dbReference type="InterPro" id="IPR001604">
    <property type="entry name" value="Endo_G_ENPP1-like_dom"/>
</dbReference>
<evidence type="ECO:0000256" key="3">
    <source>
        <dbReference type="ARBA" id="ARBA00022722"/>
    </source>
</evidence>
<dbReference type="InterPro" id="IPR040255">
    <property type="entry name" value="Non-specific_endonuclease"/>
</dbReference>
<evidence type="ECO:0000256" key="8">
    <source>
        <dbReference type="PIRSR" id="PIRSR640255-1"/>
    </source>
</evidence>
<sequence precursor="true">MMVLRSAISFRNRISFFVLFLLFVAAGNASTLYASSTPWPLQYLSGVAPDIKNTKLAQKTRELGFDNYVVMHSGVTMSPLWSAEYLTRENLLSAKGLERRNSFHHEEQLPVSERAELKDYAKSGLDRGHMAPNADMPTEKAQWQCFSLANMIPQDPDNNRNLWAAIESSVRTMVRNRGDLYVISGPLYLGTTLKRLNGRVFVPTNMFKIVYDPRLKRGAAYVVSNEPGEEWQVLSISQIEKLAGINFFPKLSFADKQSMLKLPDPTRHNDRY</sequence>
<dbReference type="RefSeq" id="WP_012509406.1">
    <property type="nucleotide sequence ID" value="NC_011060.1"/>
</dbReference>